<dbReference type="InterPro" id="IPR001434">
    <property type="entry name" value="OmcB-like_DUF11"/>
</dbReference>
<dbReference type="RefSeq" id="WP_209637579.1">
    <property type="nucleotide sequence ID" value="NZ_JAGINW010000001.1"/>
</dbReference>
<feature type="chain" id="PRO_5045835790" description="DUF11 domain-containing protein" evidence="1">
    <location>
        <begin position="26"/>
        <end position="287"/>
    </location>
</feature>
<keyword evidence="4" id="KW-1185">Reference proteome</keyword>
<organism evidence="3 4">
    <name type="scientific">Kibdelosporangium banguiense</name>
    <dbReference type="NCBI Taxonomy" id="1365924"/>
    <lineage>
        <taxon>Bacteria</taxon>
        <taxon>Bacillati</taxon>
        <taxon>Actinomycetota</taxon>
        <taxon>Actinomycetes</taxon>
        <taxon>Pseudonocardiales</taxon>
        <taxon>Pseudonocardiaceae</taxon>
        <taxon>Kibdelosporangium</taxon>
    </lineage>
</organism>
<proteinExistence type="predicted"/>
<evidence type="ECO:0000256" key="1">
    <source>
        <dbReference type="SAM" id="SignalP"/>
    </source>
</evidence>
<name>A0ABS4TE15_9PSEU</name>
<sequence length="287" mass="29100">MRIRPLLVAAAVTTTMFAVATPALADENIEVTGTVAPAEVQPGDTFTITETVQNHAFFSVIGPTVIALSTPEGLASFADMISCSGQAGVTCATVDGPNGPVGYKAILPVAIGGHETHTVSFTLRVKPDAVSAVHTIQGQMWGSNYGVVPENIGTLTVVAEADVAVGLTATPKLGLLVPRIDMTVKVTNNGPGKLRSAEVKGAMTQGLQANAGSKCTGGAQPVCTFGELAPGASTTGTYSVPIGLLYIGLPFQFSATRTASSPNDPNSANNSAATSCRVVSLLLVSCG</sequence>
<feature type="signal peptide" evidence="1">
    <location>
        <begin position="1"/>
        <end position="25"/>
    </location>
</feature>
<evidence type="ECO:0000313" key="4">
    <source>
        <dbReference type="Proteomes" id="UP001519332"/>
    </source>
</evidence>
<feature type="domain" description="DUF11" evidence="2">
    <location>
        <begin position="163"/>
        <end position="275"/>
    </location>
</feature>
<accession>A0ABS4TE15</accession>
<evidence type="ECO:0000259" key="2">
    <source>
        <dbReference type="Pfam" id="PF01345"/>
    </source>
</evidence>
<dbReference type="Proteomes" id="UP001519332">
    <property type="component" value="Unassembled WGS sequence"/>
</dbReference>
<dbReference type="Pfam" id="PF01345">
    <property type="entry name" value="DUF11"/>
    <property type="match status" value="1"/>
</dbReference>
<keyword evidence="1" id="KW-0732">Signal</keyword>
<protein>
    <recommendedName>
        <fullName evidence="2">DUF11 domain-containing protein</fullName>
    </recommendedName>
</protein>
<reference evidence="3 4" key="1">
    <citation type="submission" date="2021-03" db="EMBL/GenBank/DDBJ databases">
        <title>Sequencing the genomes of 1000 actinobacteria strains.</title>
        <authorList>
            <person name="Klenk H.-P."/>
        </authorList>
    </citation>
    <scope>NUCLEOTIDE SEQUENCE [LARGE SCALE GENOMIC DNA]</scope>
    <source>
        <strain evidence="3 4">DSM 46670</strain>
    </source>
</reference>
<gene>
    <name evidence="3" type="ORF">JOF56_002624</name>
</gene>
<comment type="caution">
    <text evidence="3">The sequence shown here is derived from an EMBL/GenBank/DDBJ whole genome shotgun (WGS) entry which is preliminary data.</text>
</comment>
<evidence type="ECO:0000313" key="3">
    <source>
        <dbReference type="EMBL" id="MBP2322239.1"/>
    </source>
</evidence>
<dbReference type="EMBL" id="JAGINW010000001">
    <property type="protein sequence ID" value="MBP2322239.1"/>
    <property type="molecule type" value="Genomic_DNA"/>
</dbReference>